<sequence length="145" mass="15836">MFNLNITIRCLLLLLVAWPGPRPVVHSHVDYLSQCGNSALLAMHLRIYHGEQSSQPGVPASSHCHWGCSGSDFDKTVPVKLTEGMTVAAAELEDVPGDQLTTDYLGSELCLTTDAARPAARSPWQPASLKQTDLDLQQLFCTWTC</sequence>
<dbReference type="EMBL" id="CP036347">
    <property type="protein sequence ID" value="QDU02183.1"/>
    <property type="molecule type" value="Genomic_DNA"/>
</dbReference>
<gene>
    <name evidence="1" type="ORF">V6x_18840</name>
</gene>
<evidence type="ECO:0000313" key="1">
    <source>
        <dbReference type="EMBL" id="QDU02183.1"/>
    </source>
</evidence>
<dbReference type="AlphaFoldDB" id="A0A517WA96"/>
<dbReference type="Proteomes" id="UP000320722">
    <property type="component" value="Chromosome"/>
</dbReference>
<proteinExistence type="predicted"/>
<accession>A0A517WA96</accession>
<name>A0A517WA96_9PLAN</name>
<dbReference type="RefSeq" id="WP_145038760.1">
    <property type="nucleotide sequence ID" value="NZ_CP036347.1"/>
</dbReference>
<protein>
    <submittedName>
        <fullName evidence="1">Uncharacterized protein</fullName>
    </submittedName>
</protein>
<evidence type="ECO:0000313" key="2">
    <source>
        <dbReference type="Proteomes" id="UP000320722"/>
    </source>
</evidence>
<reference evidence="1 2" key="1">
    <citation type="submission" date="2019-02" db="EMBL/GenBank/DDBJ databases">
        <title>Deep-cultivation of Planctomycetes and their phenomic and genomic characterization uncovers novel biology.</title>
        <authorList>
            <person name="Wiegand S."/>
            <person name="Jogler M."/>
            <person name="Boedeker C."/>
            <person name="Pinto D."/>
            <person name="Vollmers J."/>
            <person name="Rivas-Marin E."/>
            <person name="Kohn T."/>
            <person name="Peeters S.H."/>
            <person name="Heuer A."/>
            <person name="Rast P."/>
            <person name="Oberbeckmann S."/>
            <person name="Bunk B."/>
            <person name="Jeske O."/>
            <person name="Meyerdierks A."/>
            <person name="Storesund J.E."/>
            <person name="Kallscheuer N."/>
            <person name="Luecker S."/>
            <person name="Lage O.M."/>
            <person name="Pohl T."/>
            <person name="Merkel B.J."/>
            <person name="Hornburger P."/>
            <person name="Mueller R.-W."/>
            <person name="Bruemmer F."/>
            <person name="Labrenz M."/>
            <person name="Spormann A.M."/>
            <person name="Op den Camp H."/>
            <person name="Overmann J."/>
            <person name="Amann R."/>
            <person name="Jetten M.S.M."/>
            <person name="Mascher T."/>
            <person name="Medema M.H."/>
            <person name="Devos D.P."/>
            <person name="Kaster A.-K."/>
            <person name="Ovreas L."/>
            <person name="Rohde M."/>
            <person name="Galperin M.Y."/>
            <person name="Jogler C."/>
        </authorList>
    </citation>
    <scope>NUCLEOTIDE SEQUENCE [LARGE SCALE GENOMIC DNA]</scope>
    <source>
        <strain evidence="1 2">V6</strain>
    </source>
</reference>
<organism evidence="1 2">
    <name type="scientific">Gimesia chilikensis</name>
    <dbReference type="NCBI Taxonomy" id="2605989"/>
    <lineage>
        <taxon>Bacteria</taxon>
        <taxon>Pseudomonadati</taxon>
        <taxon>Planctomycetota</taxon>
        <taxon>Planctomycetia</taxon>
        <taxon>Planctomycetales</taxon>
        <taxon>Planctomycetaceae</taxon>
        <taxon>Gimesia</taxon>
    </lineage>
</organism>